<evidence type="ECO:0000313" key="3">
    <source>
        <dbReference type="Proteomes" id="UP000002624"/>
    </source>
</evidence>
<dbReference type="Proteomes" id="UP000002624">
    <property type="component" value="Unassembled WGS sequence"/>
</dbReference>
<dbReference type="VEuPathDB" id="FungiDB:HCDG_08989"/>
<name>C6HS08_AJECH</name>
<reference evidence="3" key="1">
    <citation type="submission" date="2009-05" db="EMBL/GenBank/DDBJ databases">
        <title>The genome sequence of Ajellomyces capsulatus strain H143.</title>
        <authorList>
            <person name="Champion M."/>
            <person name="Cuomo C.A."/>
            <person name="Ma L.-J."/>
            <person name="Henn M.R."/>
            <person name="Sil A."/>
            <person name="Goldman B."/>
            <person name="Young S.K."/>
            <person name="Kodira C.D."/>
            <person name="Zeng Q."/>
            <person name="Koehrsen M."/>
            <person name="Alvarado L."/>
            <person name="Berlin A.M."/>
            <person name="Borenstein D."/>
            <person name="Chen Z."/>
            <person name="Engels R."/>
            <person name="Freedman E."/>
            <person name="Gellesch M."/>
            <person name="Goldberg J."/>
            <person name="Griggs A."/>
            <person name="Gujja S."/>
            <person name="Heiman D.I."/>
            <person name="Hepburn T.A."/>
            <person name="Howarth C."/>
            <person name="Jen D."/>
            <person name="Larson L."/>
            <person name="Lewis B."/>
            <person name="Mehta T."/>
            <person name="Park D."/>
            <person name="Pearson M."/>
            <person name="Roberts A."/>
            <person name="Saif S."/>
            <person name="Shea T.D."/>
            <person name="Shenoy N."/>
            <person name="Sisk P."/>
            <person name="Stolte C."/>
            <person name="Sykes S."/>
            <person name="Walk T."/>
            <person name="White J."/>
            <person name="Yandava C."/>
            <person name="Klein B."/>
            <person name="McEwen J.G."/>
            <person name="Puccia R."/>
            <person name="Goldman G.H."/>
            <person name="Felipe M.S."/>
            <person name="Nino-Vega G."/>
            <person name="San-Blas G."/>
            <person name="Taylor J.W."/>
            <person name="Mendoza L."/>
            <person name="Galagan J.E."/>
            <person name="Nusbaum C."/>
            <person name="Birren B.W."/>
        </authorList>
    </citation>
    <scope>NUCLEOTIDE SEQUENCE [LARGE SCALE GENOMIC DNA]</scope>
    <source>
        <strain evidence="3">H143</strain>
    </source>
</reference>
<feature type="region of interest" description="Disordered" evidence="1">
    <location>
        <begin position="75"/>
        <end position="119"/>
    </location>
</feature>
<accession>C6HS08</accession>
<evidence type="ECO:0000256" key="1">
    <source>
        <dbReference type="SAM" id="MobiDB-lite"/>
    </source>
</evidence>
<evidence type="ECO:0000313" key="2">
    <source>
        <dbReference type="EMBL" id="EER36826.1"/>
    </source>
</evidence>
<feature type="compositionally biased region" description="Polar residues" evidence="1">
    <location>
        <begin position="76"/>
        <end position="89"/>
    </location>
</feature>
<sequence>MTYSTRGSRAVKAAPVSGNPTRVSVSKFYAKLITLWVEDGSTSLQMVSHFNVWISVKSAFVHRTMCIELRIRGQNDRNSSPVAASSIQASDGDVSKSAKAVNGRGMRAEGDRSGKALLV</sequence>
<organism evidence="2 3">
    <name type="scientific">Ajellomyces capsulatus (strain H143)</name>
    <name type="common">Darling's disease fungus</name>
    <name type="synonym">Histoplasma capsulatum</name>
    <dbReference type="NCBI Taxonomy" id="544712"/>
    <lineage>
        <taxon>Eukaryota</taxon>
        <taxon>Fungi</taxon>
        <taxon>Dikarya</taxon>
        <taxon>Ascomycota</taxon>
        <taxon>Pezizomycotina</taxon>
        <taxon>Eurotiomycetes</taxon>
        <taxon>Eurotiomycetidae</taxon>
        <taxon>Onygenales</taxon>
        <taxon>Ajellomycetaceae</taxon>
        <taxon>Histoplasma</taxon>
    </lineage>
</organism>
<dbReference type="OrthoDB" id="10573655at2759"/>
<dbReference type="AlphaFoldDB" id="C6HS08"/>
<gene>
    <name evidence="2" type="ORF">HCDG_08989</name>
</gene>
<proteinExistence type="predicted"/>
<protein>
    <submittedName>
        <fullName evidence="2">Uncharacterized protein</fullName>
    </submittedName>
</protein>
<dbReference type="EMBL" id="GG692437">
    <property type="protein sequence ID" value="EER36826.1"/>
    <property type="molecule type" value="Genomic_DNA"/>
</dbReference>
<dbReference type="HOGENOM" id="CLU_2060799_0_0_1"/>
<feature type="compositionally biased region" description="Basic and acidic residues" evidence="1">
    <location>
        <begin position="106"/>
        <end position="119"/>
    </location>
</feature>